<dbReference type="UniPathway" id="UPA00392"/>
<feature type="binding site" evidence="5">
    <location>
        <begin position="76"/>
        <end position="78"/>
    </location>
    <ligand>
        <name>substrate</name>
    </ligand>
</feature>
<comment type="similarity">
    <text evidence="5">Belongs to the GTP cyclohydrolase I family. QueF type 1 subfamily.</text>
</comment>
<dbReference type="EMBL" id="FOQK01000018">
    <property type="protein sequence ID" value="SFI16547.1"/>
    <property type="molecule type" value="Genomic_DNA"/>
</dbReference>
<dbReference type="EC" id="1.7.1.13" evidence="5"/>
<dbReference type="Gene3D" id="3.30.1130.10">
    <property type="match status" value="1"/>
</dbReference>
<accession>A0A1I3FZG3</accession>
<dbReference type="Proteomes" id="UP000183639">
    <property type="component" value="Unassembled WGS sequence"/>
</dbReference>
<dbReference type="GO" id="GO:0033739">
    <property type="term" value="F:preQ1 synthase activity"/>
    <property type="evidence" value="ECO:0007669"/>
    <property type="project" value="UniProtKB-UniRule"/>
</dbReference>
<comment type="catalytic activity">
    <reaction evidence="5">
        <text>7-aminomethyl-7-carbaguanine + 2 NADP(+) = 7-cyano-7-carbaguanine + 2 NADPH + 3 H(+)</text>
        <dbReference type="Rhea" id="RHEA:13409"/>
        <dbReference type="ChEBI" id="CHEBI:15378"/>
        <dbReference type="ChEBI" id="CHEBI:45075"/>
        <dbReference type="ChEBI" id="CHEBI:57783"/>
        <dbReference type="ChEBI" id="CHEBI:58349"/>
        <dbReference type="ChEBI" id="CHEBI:58703"/>
        <dbReference type="EC" id="1.7.1.13"/>
    </reaction>
</comment>
<dbReference type="PANTHER" id="PTHR34354">
    <property type="entry name" value="NADPH-DEPENDENT 7-CYANO-7-DEAZAGUANINE REDUCTASE"/>
    <property type="match status" value="1"/>
</dbReference>
<dbReference type="NCBIfam" id="TIGR03139">
    <property type="entry name" value="QueF-II"/>
    <property type="match status" value="1"/>
</dbReference>
<dbReference type="AlphaFoldDB" id="A0A1I3FZG3"/>
<feature type="active site" description="Proton donor" evidence="5">
    <location>
        <position position="61"/>
    </location>
</feature>
<dbReference type="InterPro" id="IPR029500">
    <property type="entry name" value="QueF"/>
</dbReference>
<keyword evidence="1 5" id="KW-0963">Cytoplasm</keyword>
<evidence type="ECO:0000256" key="3">
    <source>
        <dbReference type="ARBA" id="ARBA00022857"/>
    </source>
</evidence>
<organism evidence="6 7">
    <name type="scientific">Selenomonas ruminantium</name>
    <dbReference type="NCBI Taxonomy" id="971"/>
    <lineage>
        <taxon>Bacteria</taxon>
        <taxon>Bacillati</taxon>
        <taxon>Bacillota</taxon>
        <taxon>Negativicutes</taxon>
        <taxon>Selenomonadales</taxon>
        <taxon>Selenomonadaceae</taxon>
        <taxon>Selenomonas</taxon>
    </lineage>
</organism>
<keyword evidence="3 5" id="KW-0521">NADP</keyword>
<evidence type="ECO:0000256" key="1">
    <source>
        <dbReference type="ARBA" id="ARBA00022490"/>
    </source>
</evidence>
<evidence type="ECO:0000313" key="6">
    <source>
        <dbReference type="EMBL" id="SFI16547.1"/>
    </source>
</evidence>
<dbReference type="GO" id="GO:0008616">
    <property type="term" value="P:tRNA queuosine(34) biosynthetic process"/>
    <property type="evidence" value="ECO:0007669"/>
    <property type="project" value="UniProtKB-UniRule"/>
</dbReference>
<feature type="active site" description="Thioimide intermediate" evidence="5">
    <location>
        <position position="54"/>
    </location>
</feature>
<keyword evidence="2 5" id="KW-0671">Queuosine biosynthesis</keyword>
<evidence type="ECO:0000256" key="4">
    <source>
        <dbReference type="ARBA" id="ARBA00023002"/>
    </source>
</evidence>
<proteinExistence type="inferred from homology"/>
<dbReference type="PANTHER" id="PTHR34354:SF1">
    <property type="entry name" value="NADPH-DEPENDENT 7-CYANO-7-DEAZAGUANINE REDUCTASE"/>
    <property type="match status" value="1"/>
</dbReference>
<keyword evidence="4 5" id="KW-0560">Oxidoreductase</keyword>
<reference evidence="6 7" key="1">
    <citation type="submission" date="2016-10" db="EMBL/GenBank/DDBJ databases">
        <authorList>
            <person name="de Groot N.N."/>
        </authorList>
    </citation>
    <scope>NUCLEOTIDE SEQUENCE [LARGE SCALE GENOMIC DNA]</scope>
    <source>
        <strain evidence="6 7">Z108</strain>
    </source>
</reference>
<dbReference type="Pfam" id="PF14489">
    <property type="entry name" value="QueF"/>
    <property type="match status" value="1"/>
</dbReference>
<evidence type="ECO:0000313" key="7">
    <source>
        <dbReference type="Proteomes" id="UP000183639"/>
    </source>
</evidence>
<name>A0A1I3FZG3_SELRU</name>
<sequence length="164" mass="19332">MSRDKNAEEITLLGKKKVNYHYDYCPEILETFQNKHPENDYWVKFNCPEFTALCPITGQPDYATIYISYVPGERMVESKSLKLYLVSFRNHGDFHEDVVNVIMKDLIKLMDPKYIEVWGKFLPRGGISIDPYANYGRPGTKYEQLAWHRFEEHDLVAMDKVDNR</sequence>
<dbReference type="InterPro" id="IPR016856">
    <property type="entry name" value="QueF_type1"/>
</dbReference>
<comment type="subcellular location">
    <subcellularLocation>
        <location evidence="5">Cytoplasm</location>
    </subcellularLocation>
</comment>
<gene>
    <name evidence="5" type="primary">queF</name>
    <name evidence="6" type="ORF">SAMN04487861_11851</name>
</gene>
<dbReference type="GO" id="GO:0005737">
    <property type="term" value="C:cytoplasm"/>
    <property type="evidence" value="ECO:0007669"/>
    <property type="project" value="UniProtKB-SubCell"/>
</dbReference>
<dbReference type="SUPFAM" id="SSF55620">
    <property type="entry name" value="Tetrahydrobiopterin biosynthesis enzymes-like"/>
    <property type="match status" value="1"/>
</dbReference>
<dbReference type="InterPro" id="IPR043133">
    <property type="entry name" value="GTP-CH-I_C/QueF"/>
</dbReference>
<dbReference type="PIRSF" id="PIRSF027377">
    <property type="entry name" value="Nitrile_oxidored_QueF"/>
    <property type="match status" value="1"/>
</dbReference>
<dbReference type="HAMAP" id="MF_00818">
    <property type="entry name" value="QueF_type1"/>
    <property type="match status" value="1"/>
</dbReference>
<comment type="pathway">
    <text evidence="5">tRNA modification; tRNA-queuosine biosynthesis.</text>
</comment>
<feature type="binding site" evidence="5">
    <location>
        <begin position="95"/>
        <end position="96"/>
    </location>
    <ligand>
        <name>substrate</name>
    </ligand>
</feature>
<evidence type="ECO:0000256" key="2">
    <source>
        <dbReference type="ARBA" id="ARBA00022785"/>
    </source>
</evidence>
<dbReference type="RefSeq" id="WP_075444627.1">
    <property type="nucleotide sequence ID" value="NZ_FOQK01000018.1"/>
</dbReference>
<comment type="function">
    <text evidence="5">Catalyzes the NADPH-dependent reduction of 7-cyano-7-deazaguanine (preQ0) to 7-aminomethyl-7-deazaguanine (preQ1).</text>
</comment>
<dbReference type="OrthoDB" id="9795077at2"/>
<protein>
    <recommendedName>
        <fullName evidence="5">NADPH-dependent 7-cyano-7-deazaguanine reductase</fullName>
        <ecNumber evidence="5">1.7.1.13</ecNumber>
    </recommendedName>
    <alternativeName>
        <fullName evidence="5">7-cyano-7-carbaguanine reductase</fullName>
    </alternativeName>
    <alternativeName>
        <fullName evidence="5">NADPH-dependent nitrile oxidoreductase</fullName>
    </alternativeName>
    <alternativeName>
        <fullName evidence="5">PreQ(0) reductase</fullName>
    </alternativeName>
</protein>
<evidence type="ECO:0000256" key="5">
    <source>
        <dbReference type="HAMAP-Rule" id="MF_00818"/>
    </source>
</evidence>
<dbReference type="InterPro" id="IPR050084">
    <property type="entry name" value="NADPH_dep_7-cyano-7-deazaG_red"/>
</dbReference>